<protein>
    <submittedName>
        <fullName evidence="1">Uncharacterized protein</fullName>
    </submittedName>
</protein>
<reference evidence="1 2" key="1">
    <citation type="submission" date="2016-11" db="EMBL/GenBank/DDBJ databases">
        <title>Trade-off between light-utilization and light-protection in marine flavobacteria.</title>
        <authorList>
            <person name="Kumagai Y."/>
        </authorList>
    </citation>
    <scope>NUCLEOTIDE SEQUENCE [LARGE SCALE GENOMIC DNA]</scope>
    <source>
        <strain evidence="1 2">JCM 13191</strain>
    </source>
</reference>
<organism evidence="1 2">
    <name type="scientific">Nonlabens spongiae</name>
    <dbReference type="NCBI Taxonomy" id="331648"/>
    <lineage>
        <taxon>Bacteria</taxon>
        <taxon>Pseudomonadati</taxon>
        <taxon>Bacteroidota</taxon>
        <taxon>Flavobacteriia</taxon>
        <taxon>Flavobacteriales</taxon>
        <taxon>Flavobacteriaceae</taxon>
        <taxon>Nonlabens</taxon>
    </lineage>
</organism>
<evidence type="ECO:0000313" key="1">
    <source>
        <dbReference type="EMBL" id="ARN77805.1"/>
    </source>
</evidence>
<evidence type="ECO:0000313" key="2">
    <source>
        <dbReference type="Proteomes" id="UP000193431"/>
    </source>
</evidence>
<dbReference type="AlphaFoldDB" id="A0A1W6MJL8"/>
<dbReference type="STRING" id="331648.BST97_07215"/>
<sequence length="102" mass="12155">MIEISEQEYSVLQGFSDTGWNVQKIQNIIHKIQESKNDKWQDRFTWGNEDVILYSFEEGVAFYDLLKARAQNMEGKEQDLILSHDEFIEFLEDFKQFVAENQ</sequence>
<accession>A0A1W6MJL8</accession>
<name>A0A1W6MJL8_9FLAO</name>
<proteinExistence type="predicted"/>
<keyword evidence="2" id="KW-1185">Reference proteome</keyword>
<gene>
    <name evidence="1" type="ORF">BST97_07215</name>
</gene>
<dbReference type="EMBL" id="CP019344">
    <property type="protein sequence ID" value="ARN77805.1"/>
    <property type="molecule type" value="Genomic_DNA"/>
</dbReference>
<dbReference type="Proteomes" id="UP000193431">
    <property type="component" value="Chromosome"/>
</dbReference>
<dbReference type="RefSeq" id="WP_085766604.1">
    <property type="nucleotide sequence ID" value="NZ_CP019344.1"/>
</dbReference>